<sequence precursor="true">MKLAIWNARKARAWFSCRRERGDLNLTFLMLFFLVLGFLAFAVDASQFLTKKTLLENTLNLAREERMAPSVTLVAKNSQEPDAVIARSVAGTLRDANYQGDIDVYFYEVPEAQLPPSKRDTERVYAYQVVLTEQVKTVFASIFGVYDIPLKSTVVAVSNPYSEYKVWRPAFSRSTKWHLAANAPPASLGFQTVSLASMPEELRDAISSQSANP</sequence>
<proteinExistence type="predicted"/>
<dbReference type="RefSeq" id="WP_015760766.1">
    <property type="nucleotide sequence ID" value="NC_013204.1"/>
</dbReference>
<keyword evidence="2" id="KW-1185">Reference proteome</keyword>
<dbReference type="STRING" id="479437.Elen_1758"/>
<name>C8WHY2_EGGLE</name>
<dbReference type="AlphaFoldDB" id="C8WHY2"/>
<evidence type="ECO:0000313" key="2">
    <source>
        <dbReference type="Proteomes" id="UP000001377"/>
    </source>
</evidence>
<accession>C8WHY2</accession>
<dbReference type="HOGENOM" id="CLU_1292718_0_0_11"/>
<reference evidence="1 2" key="1">
    <citation type="journal article" date="2009" name="Stand. Genomic Sci.">
        <title>Complete genome sequence of Eggerthella lenta type strain (IPP VPI 0255).</title>
        <authorList>
            <person name="Saunders E."/>
            <person name="Pukall R."/>
            <person name="Abt B."/>
            <person name="Lapidus A."/>
            <person name="Glavina Del Rio T."/>
            <person name="Copeland A."/>
            <person name="Tice H."/>
            <person name="Cheng J.F."/>
            <person name="Lucas S."/>
            <person name="Chen F."/>
            <person name="Nolan M."/>
            <person name="Bruce D."/>
            <person name="Goodwin L."/>
            <person name="Pitluck S."/>
            <person name="Ivanova N."/>
            <person name="Mavromatis K."/>
            <person name="Ovchinnikova G."/>
            <person name="Pati A."/>
            <person name="Chen A."/>
            <person name="Palaniappan K."/>
            <person name="Land M."/>
            <person name="Hauser L."/>
            <person name="Chang Y.J."/>
            <person name="Jeffries C.D."/>
            <person name="Chain P."/>
            <person name="Meincke L."/>
            <person name="Sims D."/>
            <person name="Brettin T."/>
            <person name="Detter J.C."/>
            <person name="Goker M."/>
            <person name="Bristow J."/>
            <person name="Eisen J.A."/>
            <person name="Markowitz V."/>
            <person name="Hugenholtz P."/>
            <person name="Kyrpides N.C."/>
            <person name="Klenk H.P."/>
            <person name="Han C."/>
        </authorList>
    </citation>
    <scope>NUCLEOTIDE SEQUENCE [LARGE SCALE GENOMIC DNA]</scope>
    <source>
        <strain evidence="2">ATCC 25559 / DSM 2243 / CCUG 17323 / JCM 9979 / KCTC 3265 / NCTC 11813 / VPI 0255 / 1899 B</strain>
    </source>
</reference>
<dbReference type="EMBL" id="CP001726">
    <property type="protein sequence ID" value="ACV55723.1"/>
    <property type="molecule type" value="Genomic_DNA"/>
</dbReference>
<gene>
    <name evidence="1" type="ordered locus">Elen_1758</name>
</gene>
<protein>
    <submittedName>
        <fullName evidence="1">Uncharacterized protein</fullName>
    </submittedName>
</protein>
<organism evidence="1 2">
    <name type="scientific">Eggerthella lenta (strain ATCC 25559 / DSM 2243 / CCUG 17323 / JCM 9979 / KCTC 3265 / NCTC 11813 / VPI 0255 / 1899 B)</name>
    <name type="common">Eubacterium lentum</name>
    <dbReference type="NCBI Taxonomy" id="479437"/>
    <lineage>
        <taxon>Bacteria</taxon>
        <taxon>Bacillati</taxon>
        <taxon>Actinomycetota</taxon>
        <taxon>Coriobacteriia</taxon>
        <taxon>Eggerthellales</taxon>
        <taxon>Eggerthellaceae</taxon>
        <taxon>Eggerthella</taxon>
    </lineage>
</organism>
<evidence type="ECO:0000313" key="1">
    <source>
        <dbReference type="EMBL" id="ACV55723.1"/>
    </source>
</evidence>
<dbReference type="PaxDb" id="479437-Elen_1758"/>
<dbReference type="Proteomes" id="UP000001377">
    <property type="component" value="Chromosome"/>
</dbReference>
<dbReference type="KEGG" id="ele:Elen_1758"/>
<dbReference type="eggNOG" id="ENOG5031UV1">
    <property type="taxonomic scope" value="Bacteria"/>
</dbReference>